<evidence type="ECO:0008006" key="3">
    <source>
        <dbReference type="Google" id="ProtNLM"/>
    </source>
</evidence>
<sequence length="291" mass="31038">MAAIAASANAVALEGSIGGTAYLSYDQATWATLKPLESYKNMNYQELYGGQRIPTADIAGRRWAYPQLFVDNSVPAKLQPWWLATNAAIANGTATAAALAEWRVLDPAQQVPAAQPAGGWAMAVDSLDEGLDPGWADGYHPTDFDPTTGVGKIALGGSLRLHSDFNSPSGVLWMRGLTLEHRGETESWYIGNDAGPASGAFFELIDPVIGVNPDNGLLSIDADLKFGDSLYSRIFFNLDGDTRVIGHFSLNPSLTTPTSPVPVPAAAWLFSSAMLGLMGISRRQRLSPNAR</sequence>
<evidence type="ECO:0000313" key="2">
    <source>
        <dbReference type="Proteomes" id="UP000077628"/>
    </source>
</evidence>
<comment type="caution">
    <text evidence="1">The sequence shown here is derived from an EMBL/GenBank/DDBJ whole genome shotgun (WGS) entry which is preliminary data.</text>
</comment>
<protein>
    <recommendedName>
        <fullName evidence="3">PEP-CTERM protein-sorting domain-containing protein</fullName>
    </recommendedName>
</protein>
<accession>A0A177NPT2</accession>
<evidence type="ECO:0000313" key="1">
    <source>
        <dbReference type="EMBL" id="OAI19564.1"/>
    </source>
</evidence>
<dbReference type="AlphaFoldDB" id="A0A177NPT2"/>
<dbReference type="EMBL" id="LUUK01000156">
    <property type="protein sequence ID" value="OAI19564.1"/>
    <property type="molecule type" value="Genomic_DNA"/>
</dbReference>
<dbReference type="Proteomes" id="UP000077628">
    <property type="component" value="Unassembled WGS sequence"/>
</dbReference>
<proteinExistence type="predicted"/>
<organism evidence="1 2">
    <name type="scientific">Methylomonas koyamae</name>
    <dbReference type="NCBI Taxonomy" id="702114"/>
    <lineage>
        <taxon>Bacteria</taxon>
        <taxon>Pseudomonadati</taxon>
        <taxon>Pseudomonadota</taxon>
        <taxon>Gammaproteobacteria</taxon>
        <taxon>Methylococcales</taxon>
        <taxon>Methylococcaceae</taxon>
        <taxon>Methylomonas</taxon>
    </lineage>
</organism>
<name>A0A177NPT2_9GAMM</name>
<gene>
    <name evidence="1" type="ORF">A1355_04240</name>
</gene>
<keyword evidence="2" id="KW-1185">Reference proteome</keyword>
<reference evidence="2" key="1">
    <citation type="submission" date="2016-03" db="EMBL/GenBank/DDBJ databases">
        <authorList>
            <person name="Heylen K."/>
            <person name="De Vos P."/>
            <person name="Vekeman B."/>
        </authorList>
    </citation>
    <scope>NUCLEOTIDE SEQUENCE [LARGE SCALE GENOMIC DNA]</scope>
    <source>
        <strain evidence="2">R-45383</strain>
    </source>
</reference>